<dbReference type="InterPro" id="IPR027417">
    <property type="entry name" value="P-loop_NTPase"/>
</dbReference>
<feature type="compositionally biased region" description="Pro residues" evidence="1">
    <location>
        <begin position="658"/>
        <end position="667"/>
    </location>
</feature>
<proteinExistence type="predicted"/>
<evidence type="ECO:0000313" key="4">
    <source>
        <dbReference type="Proteomes" id="UP000702209"/>
    </source>
</evidence>
<dbReference type="Gene3D" id="2.60.40.10">
    <property type="entry name" value="Immunoglobulins"/>
    <property type="match status" value="1"/>
</dbReference>
<dbReference type="PRINTS" id="PR01217">
    <property type="entry name" value="PRICHEXTENSN"/>
</dbReference>
<keyword evidence="2" id="KW-0472">Membrane</keyword>
<dbReference type="Proteomes" id="UP000702209">
    <property type="component" value="Unassembled WGS sequence"/>
</dbReference>
<dbReference type="InterPro" id="IPR013783">
    <property type="entry name" value="Ig-like_fold"/>
</dbReference>
<reference evidence="3 4" key="1">
    <citation type="submission" date="2020-10" db="EMBL/GenBank/DDBJ databases">
        <title>Identification of Nocardia species via Next-generation sequencing and recognition of intraspecies genetic diversity.</title>
        <authorList>
            <person name="Li P."/>
            <person name="Li P."/>
            <person name="Lu B."/>
        </authorList>
    </citation>
    <scope>NUCLEOTIDE SEQUENCE [LARGE SCALE GENOMIC DNA]</scope>
    <source>
        <strain evidence="3 4">BJ06-0157</strain>
    </source>
</reference>
<evidence type="ECO:0000256" key="1">
    <source>
        <dbReference type="SAM" id="MobiDB-lite"/>
    </source>
</evidence>
<feature type="region of interest" description="Disordered" evidence="1">
    <location>
        <begin position="511"/>
        <end position="547"/>
    </location>
</feature>
<gene>
    <name evidence="3" type="ORF">IU459_21210</name>
</gene>
<keyword evidence="4" id="KW-1185">Reference proteome</keyword>
<feature type="transmembrane region" description="Helical" evidence="2">
    <location>
        <begin position="479"/>
        <end position="498"/>
    </location>
</feature>
<keyword evidence="2" id="KW-1133">Transmembrane helix</keyword>
<dbReference type="Gene3D" id="3.40.50.300">
    <property type="entry name" value="P-loop containing nucleotide triphosphate hydrolases"/>
    <property type="match status" value="1"/>
</dbReference>
<evidence type="ECO:0000313" key="3">
    <source>
        <dbReference type="EMBL" id="MBF6300041.1"/>
    </source>
</evidence>
<feature type="compositionally biased region" description="Low complexity" evidence="1">
    <location>
        <begin position="521"/>
        <end position="530"/>
    </location>
</feature>
<comment type="caution">
    <text evidence="3">The sequence shown here is derived from an EMBL/GenBank/DDBJ whole genome shotgun (WGS) entry which is preliminary data.</text>
</comment>
<feature type="compositionally biased region" description="Pro residues" evidence="1">
    <location>
        <begin position="675"/>
        <end position="738"/>
    </location>
</feature>
<accession>A0ABS0CUQ5</accession>
<sequence length="738" mass="75721">MTGESDSVYRVHVGGAVAGQVVVGDRNVVINAQNSSVVVRDDPAPVVTRRTRPVSTALPRTGAELLGRRMELALLMQWLAEGLPVEVCGGPGVGKSALLRRFAADRAAEGRDVVFLHAAGVAAPDVIQELFESCYDAPGYIPDLRRLRRLMTSIRALVVVDDFEGSVEEFSALVDLLPASDLVVSTRQRVAWGRGRSLDLQGLDEQAGLGLMARELGRGLDENVAAALQLCRAANGYPRALLQAAAWLRGGGAAAMPAAPDVPQRALVGGLGERSRRVLTVLCAVAGAHLSPALCRAMTRDVGSPSALDELAGLHLAESSGAGYRLAVDPRTVAGEWGIPPPNAADYLDAVLEWTNRAAPREIAEAAPVIERVLEAAVGHGRQASACTLARKVAPVLGLTLLWGAWGTVLKLGRDAALASGSAADLAYFEHEDRVRRQALAAAAGAVVVSGAGGKLLGGRMASTHTARKSVSMMSSHPVATGWVGALVVAAAITAVMLTTGRPAEVGSEAYITRLPPPPSDAGGEPPGASVPASGGSRPLPPPGDGSCTRYADSIDFGTVAAGSAAERDVSFPALDCDDESAAFLEADSTFTAKRASCASSGGSGTCVFRVIFRPQAPGSYAATLVVPDDNGGRAVTIVLTGHTPGPGISANSASPTPGSPGSPPPKVSAVSPSPTAPQPPRTVPQPPRTVPQPPPTVPQPPPTVPQPPPTVPQPPPTVPQPPPTVPQPPPTVPQPPP</sequence>
<dbReference type="EMBL" id="JADLQX010000016">
    <property type="protein sequence ID" value="MBF6300041.1"/>
    <property type="molecule type" value="Genomic_DNA"/>
</dbReference>
<feature type="non-terminal residue" evidence="3">
    <location>
        <position position="738"/>
    </location>
</feature>
<keyword evidence="2" id="KW-0812">Transmembrane</keyword>
<name>A0ABS0CUQ5_9NOCA</name>
<organism evidence="3 4">
    <name type="scientific">Nocardia amamiensis</name>
    <dbReference type="NCBI Taxonomy" id="404578"/>
    <lineage>
        <taxon>Bacteria</taxon>
        <taxon>Bacillati</taxon>
        <taxon>Actinomycetota</taxon>
        <taxon>Actinomycetes</taxon>
        <taxon>Mycobacteriales</taxon>
        <taxon>Nocardiaceae</taxon>
        <taxon>Nocardia</taxon>
    </lineage>
</organism>
<evidence type="ECO:0008006" key="5">
    <source>
        <dbReference type="Google" id="ProtNLM"/>
    </source>
</evidence>
<protein>
    <recommendedName>
        <fullName evidence="5">AAA+ ATPase domain-containing protein</fullName>
    </recommendedName>
</protein>
<dbReference type="SUPFAM" id="SSF52540">
    <property type="entry name" value="P-loop containing nucleoside triphosphate hydrolases"/>
    <property type="match status" value="1"/>
</dbReference>
<evidence type="ECO:0000256" key="2">
    <source>
        <dbReference type="SAM" id="Phobius"/>
    </source>
</evidence>
<feature type="transmembrane region" description="Helical" evidence="2">
    <location>
        <begin position="439"/>
        <end position="458"/>
    </location>
</feature>
<feature type="region of interest" description="Disordered" evidence="1">
    <location>
        <begin position="639"/>
        <end position="738"/>
    </location>
</feature>